<keyword evidence="6" id="KW-1185">Reference proteome</keyword>
<dbReference type="Pfam" id="PF04414">
    <property type="entry name" value="tRNA_deacylase"/>
    <property type="match status" value="1"/>
</dbReference>
<keyword evidence="2" id="KW-0378">Hydrolase</keyword>
<gene>
    <name evidence="5" type="ORF">DEO72_LG2g2184</name>
</gene>
<reference evidence="5 6" key="1">
    <citation type="submission" date="2019-04" db="EMBL/GenBank/DDBJ databases">
        <title>An improved genome assembly and genetic linkage map for asparagus bean, Vigna unguiculata ssp. sesquipedialis.</title>
        <authorList>
            <person name="Xia Q."/>
            <person name="Zhang R."/>
            <person name="Dong Y."/>
        </authorList>
    </citation>
    <scope>NUCLEOTIDE SEQUENCE [LARGE SCALE GENOMIC DNA]</scope>
    <source>
        <tissue evidence="5">Leaf</tissue>
    </source>
</reference>
<accession>A0A4D6L0Z0</accession>
<dbReference type="Gene3D" id="3.40.630.50">
    <property type="entry name" value="AF0625-like"/>
    <property type="match status" value="1"/>
</dbReference>
<dbReference type="GO" id="GO:0046872">
    <property type="term" value="F:metal ion binding"/>
    <property type="evidence" value="ECO:0007669"/>
    <property type="project" value="UniProtKB-KW"/>
</dbReference>
<dbReference type="InterPro" id="IPR007508">
    <property type="entry name" value="DtdA"/>
</dbReference>
<name>A0A4D6L0Z0_VIGUN</name>
<evidence type="ECO:0000256" key="2">
    <source>
        <dbReference type="ARBA" id="ARBA00022801"/>
    </source>
</evidence>
<protein>
    <recommendedName>
        <fullName evidence="7">D-aminoacyl-tRNA deacylase</fullName>
    </recommendedName>
</protein>
<evidence type="ECO:0000256" key="3">
    <source>
        <dbReference type="ARBA" id="ARBA00022833"/>
    </source>
</evidence>
<feature type="region of interest" description="Disordered" evidence="4">
    <location>
        <begin position="512"/>
        <end position="606"/>
    </location>
</feature>
<evidence type="ECO:0000256" key="1">
    <source>
        <dbReference type="ARBA" id="ARBA00022723"/>
    </source>
</evidence>
<dbReference type="SUPFAM" id="SSF142535">
    <property type="entry name" value="AF0625-like"/>
    <property type="match status" value="1"/>
</dbReference>
<dbReference type="AlphaFoldDB" id="A0A4D6L0Z0"/>
<dbReference type="Gene3D" id="3.40.50.10700">
    <property type="entry name" value="AF0625-like"/>
    <property type="match status" value="1"/>
</dbReference>
<evidence type="ECO:0000313" key="5">
    <source>
        <dbReference type="EMBL" id="QCD81854.1"/>
    </source>
</evidence>
<keyword evidence="1" id="KW-0479">Metal-binding</keyword>
<evidence type="ECO:0008006" key="7">
    <source>
        <dbReference type="Google" id="ProtNLM"/>
    </source>
</evidence>
<feature type="compositionally biased region" description="Polar residues" evidence="4">
    <location>
        <begin position="558"/>
        <end position="580"/>
    </location>
</feature>
<dbReference type="PANTHER" id="PTHR34667:SF1">
    <property type="entry name" value="D-AMINOACYL-TRNA DEACYLASE"/>
    <property type="match status" value="1"/>
</dbReference>
<sequence>MVALLVATSSDPASINPANALLAMPGWQPGPHFQDDMKSFVNEGVRVLLHAKSIVEEDDLDRRWEEVTGEVVNEVIFFSKHTAVSNKPALTVHPIGVPHLREGDVPPQGGRPGWAALPNPRMGPWLRLLKNIAQAHNLVPEFEITLEATHHGPLTNKPTMFLEIGSTEDYWKRQDAAQVMAQLVWEGLGLGGGTDVGNWSREKNNKKILLGIGGGHYAPRHMDVVLKDNVWVGHLLSGYSVPMEDPKQSQGETDVEIGGTWRESIKAAYEATKSAFPGGEILAHLDNKRDRGWNKIVDIVKRHNRTTFWCEIKFLMSEGGYKNERRITDSNLSPCDMGSVDFSTTSKLDLENDYEAQEIESFGMLHHDMELKNSLNSPIHDSLAETGSLESSANLYMDKSVTECEPELVICHKETSFNIIKDICVDEGVHTNDKSFFWRKVDQNIHKTYSSYESKETVKDNAGINLLNPSVTDESDQSKDFMQLDEDATRKLSDNVYKEIVVPEDNVLLQDLDREKSRTSSVEGDEIKHDHAKVDNDPEFHSQPDKSKNVIKDDAVLSSPTLESKTEIIGSSSSLQQNANMEHKLDHSGHGSSEVSDNNCGQTEDADAKDQVFPRLDESSSFSVGYLGPLPYCGSISLRSDSSTTSSRSFAFPILQSEWNSSPARLTKSGSRHHSKQQGWKHRFFCCKF</sequence>
<feature type="compositionally biased region" description="Basic and acidic residues" evidence="4">
    <location>
        <begin position="525"/>
        <end position="555"/>
    </location>
</feature>
<evidence type="ECO:0000313" key="6">
    <source>
        <dbReference type="Proteomes" id="UP000501690"/>
    </source>
</evidence>
<feature type="compositionally biased region" description="Polar residues" evidence="4">
    <location>
        <begin position="590"/>
        <end position="602"/>
    </location>
</feature>
<organism evidence="5 6">
    <name type="scientific">Vigna unguiculata</name>
    <name type="common">Cowpea</name>
    <dbReference type="NCBI Taxonomy" id="3917"/>
    <lineage>
        <taxon>Eukaryota</taxon>
        <taxon>Viridiplantae</taxon>
        <taxon>Streptophyta</taxon>
        <taxon>Embryophyta</taxon>
        <taxon>Tracheophyta</taxon>
        <taxon>Spermatophyta</taxon>
        <taxon>Magnoliopsida</taxon>
        <taxon>eudicotyledons</taxon>
        <taxon>Gunneridae</taxon>
        <taxon>Pentapetalae</taxon>
        <taxon>rosids</taxon>
        <taxon>fabids</taxon>
        <taxon>Fabales</taxon>
        <taxon>Fabaceae</taxon>
        <taxon>Papilionoideae</taxon>
        <taxon>50 kb inversion clade</taxon>
        <taxon>NPAAA clade</taxon>
        <taxon>indigoferoid/millettioid clade</taxon>
        <taxon>Phaseoleae</taxon>
        <taxon>Vigna</taxon>
    </lineage>
</organism>
<dbReference type="PANTHER" id="PTHR34667">
    <property type="entry name" value="D-AMINOACYL-TRNA DEACYLASE"/>
    <property type="match status" value="1"/>
</dbReference>
<keyword evidence="3" id="KW-0862">Zinc</keyword>
<dbReference type="Proteomes" id="UP000501690">
    <property type="component" value="Linkage Group LG2"/>
</dbReference>
<evidence type="ECO:0000256" key="4">
    <source>
        <dbReference type="SAM" id="MobiDB-lite"/>
    </source>
</evidence>
<dbReference type="FunFam" id="3.40.630.50:FF:000001">
    <property type="entry name" value="D-aminoacyl-tRNA deacylase"/>
    <property type="match status" value="1"/>
</dbReference>
<proteinExistence type="predicted"/>
<dbReference type="GO" id="GO:0051499">
    <property type="term" value="F:D-aminoacyl-tRNA deacylase activity"/>
    <property type="evidence" value="ECO:0007669"/>
    <property type="project" value="InterPro"/>
</dbReference>
<dbReference type="EMBL" id="CP039346">
    <property type="protein sequence ID" value="QCD81854.1"/>
    <property type="molecule type" value="Genomic_DNA"/>
</dbReference>